<feature type="region of interest" description="Disordered" evidence="5">
    <location>
        <begin position="242"/>
        <end position="261"/>
    </location>
</feature>
<keyword evidence="4 7" id="KW-0067">ATP-binding</keyword>
<evidence type="ECO:0000256" key="4">
    <source>
        <dbReference type="ARBA" id="ARBA00022840"/>
    </source>
</evidence>
<name>A0ABV4RAH3_9ACTN</name>
<evidence type="ECO:0000256" key="1">
    <source>
        <dbReference type="ARBA" id="ARBA00022448"/>
    </source>
</evidence>
<dbReference type="InterPro" id="IPR027417">
    <property type="entry name" value="P-loop_NTPase"/>
</dbReference>
<evidence type="ECO:0000313" key="8">
    <source>
        <dbReference type="Proteomes" id="UP001569904"/>
    </source>
</evidence>
<evidence type="ECO:0000259" key="6">
    <source>
        <dbReference type="PROSITE" id="PS50893"/>
    </source>
</evidence>
<evidence type="ECO:0000256" key="5">
    <source>
        <dbReference type="SAM" id="MobiDB-lite"/>
    </source>
</evidence>
<organism evidence="7 8">
    <name type="scientific">Actinomadura chokoriensis</name>
    <dbReference type="NCBI Taxonomy" id="454156"/>
    <lineage>
        <taxon>Bacteria</taxon>
        <taxon>Bacillati</taxon>
        <taxon>Actinomycetota</taxon>
        <taxon>Actinomycetes</taxon>
        <taxon>Streptosporangiales</taxon>
        <taxon>Thermomonosporaceae</taxon>
        <taxon>Actinomadura</taxon>
    </lineage>
</organism>
<dbReference type="RefSeq" id="WP_371946250.1">
    <property type="nucleotide sequence ID" value="NZ_JAXCEH010000045.1"/>
</dbReference>
<keyword evidence="3" id="KW-0547">Nucleotide-binding</keyword>
<evidence type="ECO:0000313" key="7">
    <source>
        <dbReference type="EMBL" id="MFA1559233.1"/>
    </source>
</evidence>
<dbReference type="PANTHER" id="PTHR43790">
    <property type="entry name" value="CARBOHYDRATE TRANSPORT ATP-BINDING PROTEIN MG119-RELATED"/>
    <property type="match status" value="1"/>
</dbReference>
<dbReference type="PROSITE" id="PS50893">
    <property type="entry name" value="ABC_TRANSPORTER_2"/>
    <property type="match status" value="2"/>
</dbReference>
<dbReference type="CDD" id="cd03216">
    <property type="entry name" value="ABC_Carb_Monos_I"/>
    <property type="match status" value="1"/>
</dbReference>
<proteinExistence type="predicted"/>
<keyword evidence="2" id="KW-0677">Repeat</keyword>
<dbReference type="GO" id="GO:0005524">
    <property type="term" value="F:ATP binding"/>
    <property type="evidence" value="ECO:0007669"/>
    <property type="project" value="UniProtKB-KW"/>
</dbReference>
<dbReference type="SUPFAM" id="SSF52540">
    <property type="entry name" value="P-loop containing nucleoside triphosphate hydrolases"/>
    <property type="match status" value="2"/>
</dbReference>
<keyword evidence="1" id="KW-0813">Transport</keyword>
<gene>
    <name evidence="7" type="ORF">SM436_36540</name>
</gene>
<dbReference type="SMART" id="SM00382">
    <property type="entry name" value="AAA"/>
    <property type="match status" value="2"/>
</dbReference>
<dbReference type="EMBL" id="JAXCEH010000045">
    <property type="protein sequence ID" value="MFA1559233.1"/>
    <property type="molecule type" value="Genomic_DNA"/>
</dbReference>
<comment type="caution">
    <text evidence="7">The sequence shown here is derived from an EMBL/GenBank/DDBJ whole genome shotgun (WGS) entry which is preliminary data.</text>
</comment>
<feature type="domain" description="ABC transporter" evidence="6">
    <location>
        <begin position="9"/>
        <end position="246"/>
    </location>
</feature>
<dbReference type="InterPro" id="IPR017871">
    <property type="entry name" value="ABC_transporter-like_CS"/>
</dbReference>
<dbReference type="Pfam" id="PF00005">
    <property type="entry name" value="ABC_tran"/>
    <property type="match status" value="2"/>
</dbReference>
<dbReference type="PANTHER" id="PTHR43790:SF9">
    <property type="entry name" value="GALACTOFURANOSE TRANSPORTER ATP-BINDING PROTEIN YTFR"/>
    <property type="match status" value="1"/>
</dbReference>
<dbReference type="Proteomes" id="UP001569904">
    <property type="component" value="Unassembled WGS sequence"/>
</dbReference>
<dbReference type="PROSITE" id="PS00211">
    <property type="entry name" value="ABC_TRANSPORTER_1"/>
    <property type="match status" value="1"/>
</dbReference>
<dbReference type="InterPro" id="IPR003593">
    <property type="entry name" value="AAA+_ATPase"/>
</dbReference>
<keyword evidence="8" id="KW-1185">Reference proteome</keyword>
<accession>A0ABV4RAH3</accession>
<sequence length="507" mass="55029">MTGADTALASLRGLRKSYPGVQAIRHVDLELRTGEITGLVGKNGAGKSTLIKVLAGLVRPDAGTIHIDGRPAQLGSPTDAARHGLAFVHQELALVPDLSVAENVLLGLGFPARGRTLVNWSQMYRDAAKVLARLDIAVDPRRPTRSLSIAEQRLVMLARGLAARARLVVLDEPTASLSNAEIGHLFRVVRALRDDGVGTVFVSHRLDEILDLTERVVVMRDGTVVDEFATADLDRRQLITAISGPTEKARPGRRPPQPAPAGAEVLRIEHISRPPVLTDVSLSIRAGEVVGLAGLAGAGRTELARIIFGVDRPSAGTVSVRGRAVRPGRLRSALRRGIVLLPEDRRHQGNVLDFGVRSNVTLATLHKHRRTARLALPSRRSERVAARHMVERLHIATASVEQAVRSLSGGNQQKVVLAKWLQHGAEVFLFDEPTHGVDVDGKQEIYEIMRELADEGKAVLFISSEFPELIEVCDRITVLRSGRIVAELDGDVSEATILKHCFTPDPR</sequence>
<dbReference type="InterPro" id="IPR003439">
    <property type="entry name" value="ABC_transporter-like_ATP-bd"/>
</dbReference>
<evidence type="ECO:0000256" key="2">
    <source>
        <dbReference type="ARBA" id="ARBA00022737"/>
    </source>
</evidence>
<evidence type="ECO:0000256" key="3">
    <source>
        <dbReference type="ARBA" id="ARBA00022741"/>
    </source>
</evidence>
<feature type="domain" description="ABC transporter" evidence="6">
    <location>
        <begin position="260"/>
        <end position="506"/>
    </location>
</feature>
<protein>
    <submittedName>
        <fullName evidence="7">Sugar ABC transporter ATP-binding protein</fullName>
    </submittedName>
</protein>
<reference evidence="7 8" key="1">
    <citation type="submission" date="2023-11" db="EMBL/GenBank/DDBJ databases">
        <title>Actinomadura monticuli sp. nov., isolated from volcanic ash.</title>
        <authorList>
            <person name="Lee S.D."/>
            <person name="Yang H."/>
            <person name="Kim I.S."/>
        </authorList>
    </citation>
    <scope>NUCLEOTIDE SEQUENCE [LARGE SCALE GENOMIC DNA]</scope>
    <source>
        <strain evidence="7 8">DSM 45346</strain>
    </source>
</reference>
<dbReference type="Gene3D" id="3.40.50.300">
    <property type="entry name" value="P-loop containing nucleotide triphosphate hydrolases"/>
    <property type="match status" value="2"/>
</dbReference>
<dbReference type="InterPro" id="IPR050107">
    <property type="entry name" value="ABC_carbohydrate_import_ATPase"/>
</dbReference>
<dbReference type="CDD" id="cd03215">
    <property type="entry name" value="ABC_Carb_Monos_II"/>
    <property type="match status" value="1"/>
</dbReference>